<feature type="transmembrane region" description="Helical" evidence="6">
    <location>
        <begin position="108"/>
        <end position="127"/>
    </location>
</feature>
<keyword evidence="5 6" id="KW-0472">Membrane</keyword>
<dbReference type="RefSeq" id="XP_004362978.1">
    <property type="nucleotide sequence ID" value="XM_004362921.1"/>
</dbReference>
<dbReference type="GeneID" id="14876671"/>
<accession>F4PHE3</accession>
<gene>
    <name evidence="7" type="ORF">DFA_03374</name>
</gene>
<dbReference type="GO" id="GO:0016020">
    <property type="term" value="C:membrane"/>
    <property type="evidence" value="ECO:0007669"/>
    <property type="project" value="UniProtKB-SubCell"/>
</dbReference>
<feature type="transmembrane region" description="Helical" evidence="6">
    <location>
        <begin position="133"/>
        <end position="153"/>
    </location>
</feature>
<dbReference type="AlphaFoldDB" id="F4PHE3"/>
<sequence length="188" mass="21030">MNSYSLKRRMILTTEFKSYFRLGSCSVRGDFCEFNLFNILILKGSFEAICLFTHLEKNALALIAVGMIWGCTNPFIKRGSEGVSSIKKNSAVMQFISEFIYLWTKPTYFIPMVINLSGSIVFFYTLGHADISLVVPISNSLTFLFTAFTGMLLKERLLGWRSYVGMLCVLTGVTICVAGKTLLETSSS</sequence>
<evidence type="ECO:0000256" key="2">
    <source>
        <dbReference type="ARBA" id="ARBA00005977"/>
    </source>
</evidence>
<dbReference type="Pfam" id="PF10639">
    <property type="entry name" value="TMEM234"/>
    <property type="match status" value="1"/>
</dbReference>
<evidence type="ECO:0000256" key="4">
    <source>
        <dbReference type="ARBA" id="ARBA00022989"/>
    </source>
</evidence>
<dbReference type="PANTHER" id="PTHR28668">
    <property type="entry name" value="TRANSMEMBRANE PROTEIN 234"/>
    <property type="match status" value="1"/>
</dbReference>
<organism evidence="7 8">
    <name type="scientific">Cavenderia fasciculata</name>
    <name type="common">Slime mold</name>
    <name type="synonym">Dictyostelium fasciculatum</name>
    <dbReference type="NCBI Taxonomy" id="261658"/>
    <lineage>
        <taxon>Eukaryota</taxon>
        <taxon>Amoebozoa</taxon>
        <taxon>Evosea</taxon>
        <taxon>Eumycetozoa</taxon>
        <taxon>Dictyostelia</taxon>
        <taxon>Acytosteliales</taxon>
        <taxon>Cavenderiaceae</taxon>
        <taxon>Cavenderia</taxon>
    </lineage>
</organism>
<keyword evidence="4 6" id="KW-1133">Transmembrane helix</keyword>
<evidence type="ECO:0000256" key="5">
    <source>
        <dbReference type="ARBA" id="ARBA00023136"/>
    </source>
</evidence>
<evidence type="ECO:0008006" key="9">
    <source>
        <dbReference type="Google" id="ProtNLM"/>
    </source>
</evidence>
<evidence type="ECO:0000256" key="3">
    <source>
        <dbReference type="ARBA" id="ARBA00022692"/>
    </source>
</evidence>
<feature type="transmembrane region" description="Helical" evidence="6">
    <location>
        <begin position="160"/>
        <end position="183"/>
    </location>
</feature>
<comment type="subcellular location">
    <subcellularLocation>
        <location evidence="1">Membrane</location>
        <topology evidence="1">Multi-pass membrane protein</topology>
    </subcellularLocation>
</comment>
<dbReference type="InterPro" id="IPR018908">
    <property type="entry name" value="TMEM234"/>
</dbReference>
<dbReference type="PANTHER" id="PTHR28668:SF1">
    <property type="entry name" value="TRANSMEMBRANE PROTEIN 234"/>
    <property type="match status" value="1"/>
</dbReference>
<evidence type="ECO:0000313" key="7">
    <source>
        <dbReference type="EMBL" id="EGG25127.1"/>
    </source>
</evidence>
<evidence type="ECO:0000256" key="6">
    <source>
        <dbReference type="SAM" id="Phobius"/>
    </source>
</evidence>
<dbReference type="EMBL" id="GL883006">
    <property type="protein sequence ID" value="EGG25127.1"/>
    <property type="molecule type" value="Genomic_DNA"/>
</dbReference>
<evidence type="ECO:0000256" key="1">
    <source>
        <dbReference type="ARBA" id="ARBA00004141"/>
    </source>
</evidence>
<dbReference type="KEGG" id="dfa:DFA_03374"/>
<keyword evidence="3 6" id="KW-0812">Transmembrane</keyword>
<dbReference type="Gene3D" id="1.10.3730.20">
    <property type="match status" value="1"/>
</dbReference>
<dbReference type="InterPro" id="IPR037185">
    <property type="entry name" value="EmrE-like"/>
</dbReference>
<dbReference type="OrthoDB" id="43458at2759"/>
<name>F4PHE3_CACFS</name>
<evidence type="ECO:0000313" key="8">
    <source>
        <dbReference type="Proteomes" id="UP000007797"/>
    </source>
</evidence>
<dbReference type="OMA" id="MQFISEF"/>
<keyword evidence="8" id="KW-1185">Reference proteome</keyword>
<proteinExistence type="inferred from homology"/>
<comment type="similarity">
    <text evidence="2">Belongs to the TMEM234 family.</text>
</comment>
<reference evidence="8" key="1">
    <citation type="journal article" date="2011" name="Genome Res.">
        <title>Phylogeny-wide analysis of social amoeba genomes highlights ancient origins for complex intercellular communication.</title>
        <authorList>
            <person name="Heidel A.J."/>
            <person name="Lawal H.M."/>
            <person name="Felder M."/>
            <person name="Schilde C."/>
            <person name="Helps N.R."/>
            <person name="Tunggal B."/>
            <person name="Rivero F."/>
            <person name="John U."/>
            <person name="Schleicher M."/>
            <person name="Eichinger L."/>
            <person name="Platzer M."/>
            <person name="Noegel A.A."/>
            <person name="Schaap P."/>
            <person name="Gloeckner G."/>
        </authorList>
    </citation>
    <scope>NUCLEOTIDE SEQUENCE [LARGE SCALE GENOMIC DNA]</scope>
    <source>
        <strain evidence="8">SH3</strain>
    </source>
</reference>
<dbReference type="Proteomes" id="UP000007797">
    <property type="component" value="Unassembled WGS sequence"/>
</dbReference>
<protein>
    <recommendedName>
        <fullName evidence="9">Transmembrane protein</fullName>
    </recommendedName>
</protein>
<dbReference type="SUPFAM" id="SSF103481">
    <property type="entry name" value="Multidrug resistance efflux transporter EmrE"/>
    <property type="match status" value="1"/>
</dbReference>